<dbReference type="SUPFAM" id="SSF53098">
    <property type="entry name" value="Ribonuclease H-like"/>
    <property type="match status" value="1"/>
</dbReference>
<organism evidence="3">
    <name type="scientific">Ooceraea biroi</name>
    <name type="common">Clonal raider ant</name>
    <name type="synonym">Cerapachys biroi</name>
    <dbReference type="NCBI Taxonomy" id="2015173"/>
    <lineage>
        <taxon>Eukaryota</taxon>
        <taxon>Metazoa</taxon>
        <taxon>Ecdysozoa</taxon>
        <taxon>Arthropoda</taxon>
        <taxon>Hexapoda</taxon>
        <taxon>Insecta</taxon>
        <taxon>Pterygota</taxon>
        <taxon>Neoptera</taxon>
        <taxon>Endopterygota</taxon>
        <taxon>Hymenoptera</taxon>
        <taxon>Apocrita</taxon>
        <taxon>Aculeata</taxon>
        <taxon>Formicoidea</taxon>
        <taxon>Formicidae</taxon>
        <taxon>Dorylinae</taxon>
        <taxon>Ooceraea</taxon>
    </lineage>
</organism>
<dbReference type="InterPro" id="IPR036397">
    <property type="entry name" value="RNaseH_sf"/>
</dbReference>
<dbReference type="PANTHER" id="PTHR37984:SF5">
    <property type="entry name" value="PROTEIN NYNRIN-LIKE"/>
    <property type="match status" value="1"/>
</dbReference>
<dbReference type="InterPro" id="IPR012337">
    <property type="entry name" value="RNaseH-like_sf"/>
</dbReference>
<comment type="caution">
    <text evidence="3">The sequence shown here is derived from an EMBL/GenBank/DDBJ whole genome shotgun (WGS) entry which is preliminary data.</text>
</comment>
<dbReference type="Pfam" id="PF00665">
    <property type="entry name" value="rve"/>
    <property type="match status" value="1"/>
</dbReference>
<gene>
    <name evidence="3" type="ORF">DMN91_003683</name>
</gene>
<dbReference type="Proteomes" id="UP000279307">
    <property type="component" value="Chromosome 4"/>
</dbReference>
<evidence type="ECO:0000256" key="1">
    <source>
        <dbReference type="ARBA" id="ARBA00012493"/>
    </source>
</evidence>
<accession>A0A3L8DUQ8</accession>
<dbReference type="Gene3D" id="1.10.340.70">
    <property type="match status" value="1"/>
</dbReference>
<dbReference type="GO" id="GO:0015074">
    <property type="term" value="P:DNA integration"/>
    <property type="evidence" value="ECO:0007669"/>
    <property type="project" value="InterPro"/>
</dbReference>
<dbReference type="InterPro" id="IPR050951">
    <property type="entry name" value="Retrovirus_Pol_polyprotein"/>
</dbReference>
<dbReference type="GO" id="GO:0003676">
    <property type="term" value="F:nucleic acid binding"/>
    <property type="evidence" value="ECO:0007669"/>
    <property type="project" value="InterPro"/>
</dbReference>
<reference evidence="3" key="2">
    <citation type="submission" date="2018-07" db="EMBL/GenBank/DDBJ databases">
        <authorList>
            <person name="Mckenzie S.K."/>
            <person name="Kronauer D.J.C."/>
        </authorList>
    </citation>
    <scope>NUCLEOTIDE SEQUENCE</scope>
    <source>
        <strain evidence="3">Clonal line C1</strain>
    </source>
</reference>
<dbReference type="GO" id="GO:0003964">
    <property type="term" value="F:RNA-directed DNA polymerase activity"/>
    <property type="evidence" value="ECO:0007669"/>
    <property type="project" value="UniProtKB-EC"/>
</dbReference>
<dbReference type="Gene3D" id="3.30.420.10">
    <property type="entry name" value="Ribonuclease H-like superfamily/Ribonuclease H"/>
    <property type="match status" value="1"/>
</dbReference>
<protein>
    <recommendedName>
        <fullName evidence="1">RNA-directed DNA polymerase</fullName>
        <ecNumber evidence="1">2.7.7.49</ecNumber>
    </recommendedName>
</protein>
<name>A0A3L8DUQ8_OOCBI</name>
<dbReference type="Pfam" id="PF17921">
    <property type="entry name" value="Integrase_H2C2"/>
    <property type="match status" value="1"/>
</dbReference>
<sequence length="358" mass="41286">MITSLLRAHYDNMAHAGAEKTLAGIRRSFWFPTMRKKVYEYIENCLTCLMANTSTQGTEGETQLYPLPKEPLEILHIDHFGPLQGSADNYKHILVIIDAFTRFTWLYPTQSTGTTEVICCLDKLFNTFGRPKEIVSDRGTAFTSKEFKDFALKFLVKHRLIAVASPWANGIAERINRYLKSALTKLIDTPDGWKDRLGEMQYIVNNTYHSSIKSSPAKLLLGFEQRNYEDHSFAQFTRMLVNVDSNLDKERKISRDAANQATELIRNYNKKYHDDNRKKPSQYNVGDYVLIRDMRSKIGESSKLKPKYRGPYQIAKCLGNNRYVVRDIPGFNHTPKPLDTILSSDKIKPWIRLQQSND</sequence>
<proteinExistence type="predicted"/>
<dbReference type="EMBL" id="QOIP01000004">
    <property type="protein sequence ID" value="RLU23478.1"/>
    <property type="molecule type" value="Genomic_DNA"/>
</dbReference>
<evidence type="ECO:0000259" key="2">
    <source>
        <dbReference type="PROSITE" id="PS50994"/>
    </source>
</evidence>
<dbReference type="PANTHER" id="PTHR37984">
    <property type="entry name" value="PROTEIN CBG26694"/>
    <property type="match status" value="1"/>
</dbReference>
<dbReference type="InterPro" id="IPR041588">
    <property type="entry name" value="Integrase_H2C2"/>
</dbReference>
<reference evidence="3" key="1">
    <citation type="journal article" date="2018" name="Genome Res.">
        <title>The genomic architecture and molecular evolution of ant odorant receptors.</title>
        <authorList>
            <person name="McKenzie S.K."/>
            <person name="Kronauer D.J.C."/>
        </authorList>
    </citation>
    <scope>NUCLEOTIDE SEQUENCE [LARGE SCALE GENOMIC DNA]</scope>
    <source>
        <strain evidence="3">Clonal line C1</strain>
    </source>
</reference>
<dbReference type="AlphaFoldDB" id="A0A3L8DUQ8"/>
<evidence type="ECO:0000313" key="3">
    <source>
        <dbReference type="EMBL" id="RLU23478.1"/>
    </source>
</evidence>
<dbReference type="InterPro" id="IPR001584">
    <property type="entry name" value="Integrase_cat-core"/>
</dbReference>
<dbReference type="OrthoDB" id="8060624at2759"/>
<feature type="domain" description="Integrase catalytic" evidence="2">
    <location>
        <begin position="67"/>
        <end position="224"/>
    </location>
</feature>
<dbReference type="EC" id="2.7.7.49" evidence="1"/>
<dbReference type="PROSITE" id="PS50994">
    <property type="entry name" value="INTEGRASE"/>
    <property type="match status" value="1"/>
</dbReference>